<sequence length="379" mass="42390">MRAVSYFARKPRAIARYTQSDTFIHYEFNGGTTPTALEKAVSWRFSDLPDVFFYCNSMMGNSPNLEKPVYSVDYDNRADAATPDRPLIAWKATRRRSGSPIVQQIGTFVKGDCVREACKRPVDATRRDGARAKRAKSRAGKVTQRDSDDFLFYVDKVVLSMRSVERSFPTFRSWSNELLRAREQAEITTGAFGWGFVEADVPTVVGRHHHQLDRVGVSTNNGEAKSTMEHSVQAYVQEFTSKTRLLATIGDEILKLVENAPQVLMRLITPRLPNENSDHPATNGAGVSAEPVIVEGVGLQNKYCVTAADVDDELAQDDEAHVSPRPKRRIKLGSANKSPYKEREIDVTKKLDGNERMVANWIMKNDASDEVVVICPSVM</sequence>
<keyword evidence="3" id="KW-1185">Reference proteome</keyword>
<evidence type="ECO:0000256" key="1">
    <source>
        <dbReference type="SAM" id="MobiDB-lite"/>
    </source>
</evidence>
<gene>
    <name evidence="2" type="ORF">STAS_17388</name>
</gene>
<proteinExistence type="predicted"/>
<feature type="non-terminal residue" evidence="2">
    <location>
        <position position="379"/>
    </location>
</feature>
<accession>A0A5A7Q632</accession>
<dbReference type="AlphaFoldDB" id="A0A5A7Q632"/>
<dbReference type="GO" id="GO:0016301">
    <property type="term" value="F:kinase activity"/>
    <property type="evidence" value="ECO:0007669"/>
    <property type="project" value="UniProtKB-KW"/>
</dbReference>
<keyword evidence="2" id="KW-0808">Transferase</keyword>
<dbReference type="EMBL" id="BKCP01005960">
    <property type="protein sequence ID" value="GER40705.1"/>
    <property type="molecule type" value="Genomic_DNA"/>
</dbReference>
<evidence type="ECO:0000313" key="2">
    <source>
        <dbReference type="EMBL" id="GER40705.1"/>
    </source>
</evidence>
<evidence type="ECO:0000313" key="3">
    <source>
        <dbReference type="Proteomes" id="UP000325081"/>
    </source>
</evidence>
<comment type="caution">
    <text evidence="2">The sequence shown here is derived from an EMBL/GenBank/DDBJ whole genome shotgun (WGS) entry which is preliminary data.</text>
</comment>
<feature type="region of interest" description="Disordered" evidence="1">
    <location>
        <begin position="315"/>
        <end position="336"/>
    </location>
</feature>
<organism evidence="2 3">
    <name type="scientific">Striga asiatica</name>
    <name type="common">Asiatic witchweed</name>
    <name type="synonym">Buchnera asiatica</name>
    <dbReference type="NCBI Taxonomy" id="4170"/>
    <lineage>
        <taxon>Eukaryota</taxon>
        <taxon>Viridiplantae</taxon>
        <taxon>Streptophyta</taxon>
        <taxon>Embryophyta</taxon>
        <taxon>Tracheophyta</taxon>
        <taxon>Spermatophyta</taxon>
        <taxon>Magnoliopsida</taxon>
        <taxon>eudicotyledons</taxon>
        <taxon>Gunneridae</taxon>
        <taxon>Pentapetalae</taxon>
        <taxon>asterids</taxon>
        <taxon>lamiids</taxon>
        <taxon>Lamiales</taxon>
        <taxon>Orobanchaceae</taxon>
        <taxon>Buchnereae</taxon>
        <taxon>Striga</taxon>
    </lineage>
</organism>
<keyword evidence="2" id="KW-0418">Kinase</keyword>
<reference evidence="3" key="1">
    <citation type="journal article" date="2019" name="Curr. Biol.">
        <title>Genome Sequence of Striga asiatica Provides Insight into the Evolution of Plant Parasitism.</title>
        <authorList>
            <person name="Yoshida S."/>
            <person name="Kim S."/>
            <person name="Wafula E.K."/>
            <person name="Tanskanen J."/>
            <person name="Kim Y.M."/>
            <person name="Honaas L."/>
            <person name="Yang Z."/>
            <person name="Spallek T."/>
            <person name="Conn C.E."/>
            <person name="Ichihashi Y."/>
            <person name="Cheong K."/>
            <person name="Cui S."/>
            <person name="Der J.P."/>
            <person name="Gundlach H."/>
            <person name="Jiao Y."/>
            <person name="Hori C."/>
            <person name="Ishida J.K."/>
            <person name="Kasahara H."/>
            <person name="Kiba T."/>
            <person name="Kim M.S."/>
            <person name="Koo N."/>
            <person name="Laohavisit A."/>
            <person name="Lee Y.H."/>
            <person name="Lumba S."/>
            <person name="McCourt P."/>
            <person name="Mortimer J.C."/>
            <person name="Mutuku J.M."/>
            <person name="Nomura T."/>
            <person name="Sasaki-Sekimoto Y."/>
            <person name="Seto Y."/>
            <person name="Wang Y."/>
            <person name="Wakatake T."/>
            <person name="Sakakibara H."/>
            <person name="Demura T."/>
            <person name="Yamaguchi S."/>
            <person name="Yoneyama K."/>
            <person name="Manabe R.I."/>
            <person name="Nelson D.C."/>
            <person name="Schulman A.H."/>
            <person name="Timko M.P."/>
            <person name="dePamphilis C.W."/>
            <person name="Choi D."/>
            <person name="Shirasu K."/>
        </authorList>
    </citation>
    <scope>NUCLEOTIDE SEQUENCE [LARGE SCALE GENOMIC DNA]</scope>
    <source>
        <strain evidence="3">cv. UVA1</strain>
    </source>
</reference>
<name>A0A5A7Q632_STRAF</name>
<dbReference type="Proteomes" id="UP000325081">
    <property type="component" value="Unassembled WGS sequence"/>
</dbReference>
<dbReference type="OrthoDB" id="929341at2759"/>
<protein>
    <submittedName>
        <fullName evidence="2">Type III pantothenate kinase</fullName>
    </submittedName>
</protein>